<feature type="domain" description="Gfo/Idh/MocA-like oxidoreductase N-terminal" evidence="1">
    <location>
        <begin position="40"/>
        <end position="157"/>
    </location>
</feature>
<dbReference type="RefSeq" id="WP_277863161.1">
    <property type="nucleotide sequence ID" value="NZ_JARRAG010000002.1"/>
</dbReference>
<name>A0ABT6FH33_9BACT</name>
<dbReference type="Pfam" id="PF19051">
    <property type="entry name" value="GFO_IDH_MocA_C2"/>
    <property type="match status" value="1"/>
</dbReference>
<dbReference type="EMBL" id="JARRAG010000002">
    <property type="protein sequence ID" value="MDG3006870.1"/>
    <property type="molecule type" value="Genomic_DNA"/>
</dbReference>
<protein>
    <submittedName>
        <fullName evidence="3">Gfo/Idh/MocA family oxidoreductase</fullName>
    </submittedName>
</protein>
<dbReference type="PANTHER" id="PTHR43818:SF10">
    <property type="entry name" value="NADH-DEPENDENT DEHYDROGENASE-RELATED"/>
    <property type="match status" value="1"/>
</dbReference>
<accession>A0ABT6FH33</accession>
<organism evidence="3 4">
    <name type="scientific">Paludisphaera mucosa</name>
    <dbReference type="NCBI Taxonomy" id="3030827"/>
    <lineage>
        <taxon>Bacteria</taxon>
        <taxon>Pseudomonadati</taxon>
        <taxon>Planctomycetota</taxon>
        <taxon>Planctomycetia</taxon>
        <taxon>Isosphaerales</taxon>
        <taxon>Isosphaeraceae</taxon>
        <taxon>Paludisphaera</taxon>
    </lineage>
</organism>
<dbReference type="PANTHER" id="PTHR43818">
    <property type="entry name" value="BCDNA.GH03377"/>
    <property type="match status" value="1"/>
</dbReference>
<dbReference type="InterPro" id="IPR043906">
    <property type="entry name" value="Gfo/Idh/MocA_OxRdtase_bact_C"/>
</dbReference>
<proteinExistence type="predicted"/>
<evidence type="ECO:0000313" key="3">
    <source>
        <dbReference type="EMBL" id="MDG3006870.1"/>
    </source>
</evidence>
<sequence length="450" mass="49702">MKRRDFLTRSALVGASGSFLGGGAPAIARASEESPNSKVRFACIGVGGKGDSDTNDAGRHGEIVALCDIDEKTLDKMGAKYPNAKKYVDYRKMLEEQGDKIDAVTVSTPDHSHAPAAVMAMRLGKHAFVQKPLTWSIEEARLLRTLAAEKKLCTQMGNQGTAENGLREGADLLRGGAIGRVKEIHVWTNRPVWPQGIAGFKNYPGIPNHVNWYEFLGPAHDRPYHDGYHPFNWRGWLDFGTGALGDMACHTINVAAKGLDLFDPLGAEIVDTSGIVDNQTYPTWSIIKTYFGEREGRAPLSLTWYDGGNNLPNEKRAYKALLNGEDPTGSGLLIVGEKGSFFSKNDYGAEYTLLPRDQYGKDYKKPEPHYTKSPGHFKEFVEAIQSNDPKKAHSNFDYAGRLTETVLLGVVALKVGSRIEWDAEAMKVKNHPDADQFIRRDYRKGFSIHA</sequence>
<gene>
    <name evidence="3" type="ORF">PZE19_24120</name>
</gene>
<dbReference type="SUPFAM" id="SSF51735">
    <property type="entry name" value="NAD(P)-binding Rossmann-fold domains"/>
    <property type="match status" value="1"/>
</dbReference>
<reference evidence="3 4" key="1">
    <citation type="submission" date="2023-03" db="EMBL/GenBank/DDBJ databases">
        <title>Paludisphaera mucosa sp. nov. a novel planctomycete from northern fen.</title>
        <authorList>
            <person name="Ivanova A."/>
        </authorList>
    </citation>
    <scope>NUCLEOTIDE SEQUENCE [LARGE SCALE GENOMIC DNA]</scope>
    <source>
        <strain evidence="3 4">Pla2</strain>
    </source>
</reference>
<dbReference type="InterPro" id="IPR050463">
    <property type="entry name" value="Gfo/Idh/MocA_oxidrdct_glycsds"/>
</dbReference>
<dbReference type="Gene3D" id="3.30.360.10">
    <property type="entry name" value="Dihydrodipicolinate Reductase, domain 2"/>
    <property type="match status" value="1"/>
</dbReference>
<dbReference type="SUPFAM" id="SSF55347">
    <property type="entry name" value="Glyceraldehyde-3-phosphate dehydrogenase-like, C-terminal domain"/>
    <property type="match status" value="1"/>
</dbReference>
<feature type="domain" description="Gfo/Idh/MocA-like oxidoreductase bacterial type C-terminal" evidence="2">
    <location>
        <begin position="205"/>
        <end position="253"/>
    </location>
</feature>
<dbReference type="Proteomes" id="UP001216907">
    <property type="component" value="Unassembled WGS sequence"/>
</dbReference>
<keyword evidence="4" id="KW-1185">Reference proteome</keyword>
<dbReference type="PROSITE" id="PS51318">
    <property type="entry name" value="TAT"/>
    <property type="match status" value="1"/>
</dbReference>
<dbReference type="InterPro" id="IPR006311">
    <property type="entry name" value="TAT_signal"/>
</dbReference>
<dbReference type="InterPro" id="IPR036291">
    <property type="entry name" value="NAD(P)-bd_dom_sf"/>
</dbReference>
<evidence type="ECO:0000259" key="1">
    <source>
        <dbReference type="Pfam" id="PF01408"/>
    </source>
</evidence>
<dbReference type="Pfam" id="PF01408">
    <property type="entry name" value="GFO_IDH_MocA"/>
    <property type="match status" value="1"/>
</dbReference>
<dbReference type="Gene3D" id="3.40.50.720">
    <property type="entry name" value="NAD(P)-binding Rossmann-like Domain"/>
    <property type="match status" value="1"/>
</dbReference>
<dbReference type="InterPro" id="IPR000683">
    <property type="entry name" value="Gfo/Idh/MocA-like_OxRdtase_N"/>
</dbReference>
<comment type="caution">
    <text evidence="3">The sequence shown here is derived from an EMBL/GenBank/DDBJ whole genome shotgun (WGS) entry which is preliminary data.</text>
</comment>
<evidence type="ECO:0000313" key="4">
    <source>
        <dbReference type="Proteomes" id="UP001216907"/>
    </source>
</evidence>
<evidence type="ECO:0000259" key="2">
    <source>
        <dbReference type="Pfam" id="PF19051"/>
    </source>
</evidence>